<evidence type="ECO:0008006" key="3">
    <source>
        <dbReference type="Google" id="ProtNLM"/>
    </source>
</evidence>
<protein>
    <recommendedName>
        <fullName evidence="3">Polyprotein protein</fullName>
    </recommendedName>
</protein>
<dbReference type="Proteomes" id="UP000011115">
    <property type="component" value="Unassembled WGS sequence"/>
</dbReference>
<dbReference type="PaxDb" id="4113-PGSC0003DMT400089327"/>
<evidence type="ECO:0000313" key="1">
    <source>
        <dbReference type="EnsemblPlants" id="PGSC0003DMT400089327"/>
    </source>
</evidence>
<accession>M1DHY1</accession>
<sequence>MHTVHWYLNGRVEIPNTLEMPQTTIGNRDGAIQIADLESEEDTDEKMVEGAAPDDIAETEEIMIDVVVQASLEKTPAAGSSGVGPSRSYSGTDAQMERLLSQDPLFTPLSVFLYSAFQILC</sequence>
<keyword evidence="2" id="KW-1185">Reference proteome</keyword>
<dbReference type="AlphaFoldDB" id="M1DHY1"/>
<dbReference type="HOGENOM" id="CLU_2042169_0_0_1"/>
<evidence type="ECO:0000313" key="2">
    <source>
        <dbReference type="Proteomes" id="UP000011115"/>
    </source>
</evidence>
<proteinExistence type="predicted"/>
<name>M1DHY1_SOLTU</name>
<organism evidence="1 2">
    <name type="scientific">Solanum tuberosum</name>
    <name type="common">Potato</name>
    <dbReference type="NCBI Taxonomy" id="4113"/>
    <lineage>
        <taxon>Eukaryota</taxon>
        <taxon>Viridiplantae</taxon>
        <taxon>Streptophyta</taxon>
        <taxon>Embryophyta</taxon>
        <taxon>Tracheophyta</taxon>
        <taxon>Spermatophyta</taxon>
        <taxon>Magnoliopsida</taxon>
        <taxon>eudicotyledons</taxon>
        <taxon>Gunneridae</taxon>
        <taxon>Pentapetalae</taxon>
        <taxon>asterids</taxon>
        <taxon>lamiids</taxon>
        <taxon>Solanales</taxon>
        <taxon>Solanaceae</taxon>
        <taxon>Solanoideae</taxon>
        <taxon>Solaneae</taxon>
        <taxon>Solanum</taxon>
    </lineage>
</organism>
<dbReference type="EnsemblPlants" id="PGSC0003DMT400089327">
    <property type="protein sequence ID" value="PGSC0003DMT400089327"/>
    <property type="gene ID" value="PGSC0003DMG400038898"/>
</dbReference>
<reference evidence="1" key="2">
    <citation type="submission" date="2015-06" db="UniProtKB">
        <authorList>
            <consortium name="EnsemblPlants"/>
        </authorList>
    </citation>
    <scope>IDENTIFICATION</scope>
    <source>
        <strain evidence="1">DM1-3 516 R44</strain>
    </source>
</reference>
<reference evidence="2" key="1">
    <citation type="journal article" date="2011" name="Nature">
        <title>Genome sequence and analysis of the tuber crop potato.</title>
        <authorList>
            <consortium name="The Potato Genome Sequencing Consortium"/>
        </authorList>
    </citation>
    <scope>NUCLEOTIDE SEQUENCE [LARGE SCALE GENOMIC DNA]</scope>
    <source>
        <strain evidence="2">cv. DM1-3 516 R44</strain>
    </source>
</reference>
<dbReference type="Gramene" id="PGSC0003DMT400089327">
    <property type="protein sequence ID" value="PGSC0003DMT400089327"/>
    <property type="gene ID" value="PGSC0003DMG400038898"/>
</dbReference>
<dbReference type="InParanoid" id="M1DHY1"/>